<accession>A0A6S7D454</accession>
<dbReference type="Pfam" id="PF01609">
    <property type="entry name" value="DDE_Tnp_1"/>
    <property type="match status" value="1"/>
</dbReference>
<reference evidence="2 3" key="1">
    <citation type="submission" date="2020-04" db="EMBL/GenBank/DDBJ databases">
        <authorList>
            <person name="De Canck E."/>
        </authorList>
    </citation>
    <scope>NUCLEOTIDE SEQUENCE [LARGE SCALE GENOMIC DNA]</scope>
    <source>
        <strain evidence="2 3">LMG 28614</strain>
    </source>
</reference>
<dbReference type="NCBIfam" id="NF033579">
    <property type="entry name" value="transpos_IS5_2"/>
    <property type="match status" value="1"/>
</dbReference>
<dbReference type="RefSeq" id="WP_175153231.1">
    <property type="nucleotide sequence ID" value="NZ_CADIKK010000043.1"/>
</dbReference>
<dbReference type="GO" id="GO:0003677">
    <property type="term" value="F:DNA binding"/>
    <property type="evidence" value="ECO:0007669"/>
    <property type="project" value="InterPro"/>
</dbReference>
<dbReference type="EMBL" id="CADIKK010000043">
    <property type="protein sequence ID" value="CAB3806103.1"/>
    <property type="molecule type" value="Genomic_DNA"/>
</dbReference>
<dbReference type="PANTHER" id="PTHR34631:SF3">
    <property type="entry name" value="ISSOD12 TRANSPOSASE TNPA_ISSOD12"/>
    <property type="match status" value="1"/>
</dbReference>
<feature type="domain" description="Transposase IS4-like" evidence="1">
    <location>
        <begin position="142"/>
        <end position="316"/>
    </location>
</feature>
<name>A0A6S7D454_9BURK</name>
<dbReference type="InterPro" id="IPR053520">
    <property type="entry name" value="Transposase_Tn903"/>
</dbReference>
<dbReference type="InterPro" id="IPR002559">
    <property type="entry name" value="Transposase_11"/>
</dbReference>
<dbReference type="AlphaFoldDB" id="A0A6S7D454"/>
<evidence type="ECO:0000313" key="2">
    <source>
        <dbReference type="EMBL" id="CAB3806103.1"/>
    </source>
</evidence>
<proteinExistence type="predicted"/>
<dbReference type="PANTHER" id="PTHR34631">
    <property type="match status" value="1"/>
</dbReference>
<keyword evidence="3" id="KW-1185">Reference proteome</keyword>
<sequence>MPYKARLKAGRERKREKPGYRVTNCREYNQSLKKRGKISLYFPEGDLKAQFITASPYVRGVSGRLPSYSRPYVELIYTFYRLFGWGMRQITGYMEDYWTTQGLDIPVPSFGHLSDLFAALDVKVTQRCERLARRLADGEDVSLIIDSTGMSFGRASEWYEQKYGKTTTKTPWRKMHLSIDAAMNVHAITITGTDVSDSEGMERVLPADLPVDRVIADGAYYSIERAEALSRSGVLPIIPPPSHAVVHGEEQTQWHDEVVGYIREKGIYAFHKKYGYGQRSLVEAQISRIKRCIGPTLLTRKVGAQEREGVIIANILNRWNSFGRPVSIKNG</sequence>
<dbReference type="InterPro" id="IPR053172">
    <property type="entry name" value="Tn903_transposase"/>
</dbReference>
<dbReference type="Proteomes" id="UP000494365">
    <property type="component" value="Unassembled WGS sequence"/>
</dbReference>
<gene>
    <name evidence="2" type="ORF">LMG28614_06310</name>
</gene>
<dbReference type="GO" id="GO:0006313">
    <property type="term" value="P:DNA transposition"/>
    <property type="evidence" value="ECO:0007669"/>
    <property type="project" value="InterPro"/>
</dbReference>
<protein>
    <submittedName>
        <fullName evidence="2">IS5 family transposase ISCte6</fullName>
    </submittedName>
</protein>
<evidence type="ECO:0000313" key="3">
    <source>
        <dbReference type="Proteomes" id="UP000494365"/>
    </source>
</evidence>
<organism evidence="2 3">
    <name type="scientific">Paraburkholderia ultramafica</name>
    <dbReference type="NCBI Taxonomy" id="1544867"/>
    <lineage>
        <taxon>Bacteria</taxon>
        <taxon>Pseudomonadati</taxon>
        <taxon>Pseudomonadota</taxon>
        <taxon>Betaproteobacteria</taxon>
        <taxon>Burkholderiales</taxon>
        <taxon>Burkholderiaceae</taxon>
        <taxon>Paraburkholderia</taxon>
    </lineage>
</organism>
<evidence type="ECO:0000259" key="1">
    <source>
        <dbReference type="Pfam" id="PF01609"/>
    </source>
</evidence>
<dbReference type="GO" id="GO:0004803">
    <property type="term" value="F:transposase activity"/>
    <property type="evidence" value="ECO:0007669"/>
    <property type="project" value="InterPro"/>
</dbReference>